<accession>A0A6A6CG10</accession>
<dbReference type="InterPro" id="IPR042095">
    <property type="entry name" value="SUMF_sf"/>
</dbReference>
<dbReference type="InterPro" id="IPR051128">
    <property type="entry name" value="EgtD_Methyltrsf_superfamily"/>
</dbReference>
<dbReference type="Pfam" id="PF10017">
    <property type="entry name" value="Methyltransf_33"/>
    <property type="match status" value="1"/>
</dbReference>
<keyword evidence="2" id="KW-0808">Transferase</keyword>
<organism evidence="9 10">
    <name type="scientific">Zasmidium cellare ATCC 36951</name>
    <dbReference type="NCBI Taxonomy" id="1080233"/>
    <lineage>
        <taxon>Eukaryota</taxon>
        <taxon>Fungi</taxon>
        <taxon>Dikarya</taxon>
        <taxon>Ascomycota</taxon>
        <taxon>Pezizomycotina</taxon>
        <taxon>Dothideomycetes</taxon>
        <taxon>Dothideomycetidae</taxon>
        <taxon>Mycosphaerellales</taxon>
        <taxon>Mycosphaerellaceae</taxon>
        <taxon>Zasmidium</taxon>
    </lineage>
</organism>
<keyword evidence="3" id="KW-0560">Oxidoreductase</keyword>
<evidence type="ECO:0008006" key="11">
    <source>
        <dbReference type="Google" id="ProtNLM"/>
    </source>
</evidence>
<dbReference type="Proteomes" id="UP000799537">
    <property type="component" value="Unassembled WGS sequence"/>
</dbReference>
<evidence type="ECO:0000256" key="3">
    <source>
        <dbReference type="ARBA" id="ARBA00023002"/>
    </source>
</evidence>
<evidence type="ECO:0000256" key="5">
    <source>
        <dbReference type="ARBA" id="ARBA00037882"/>
    </source>
</evidence>
<feature type="domain" description="Sulfatase-modifying factor enzyme-like" evidence="6">
    <location>
        <begin position="745"/>
        <end position="841"/>
    </location>
</feature>
<dbReference type="AlphaFoldDB" id="A0A6A6CG10"/>
<dbReference type="Gene3D" id="3.40.50.150">
    <property type="entry name" value="Vaccinia Virus protein VP39"/>
    <property type="match status" value="1"/>
</dbReference>
<gene>
    <name evidence="9" type="ORF">M409DRAFT_66963</name>
</gene>
<name>A0A6A6CG10_ZASCE</name>
<keyword evidence="4" id="KW-0408">Iron</keyword>
<dbReference type="InterPro" id="IPR029063">
    <property type="entry name" value="SAM-dependent_MTases_sf"/>
</dbReference>
<evidence type="ECO:0000256" key="2">
    <source>
        <dbReference type="ARBA" id="ARBA00022679"/>
    </source>
</evidence>
<evidence type="ECO:0000256" key="4">
    <source>
        <dbReference type="ARBA" id="ARBA00023004"/>
    </source>
</evidence>
<dbReference type="PANTHER" id="PTHR43397">
    <property type="entry name" value="ERGOTHIONEINE BIOSYNTHESIS PROTEIN 1"/>
    <property type="match status" value="1"/>
</dbReference>
<protein>
    <recommendedName>
        <fullName evidence="11">Histidine-specific methyltransferase SAM-dependent domain-containing protein</fullName>
    </recommendedName>
</protein>
<evidence type="ECO:0000259" key="6">
    <source>
        <dbReference type="Pfam" id="PF03781"/>
    </source>
</evidence>
<evidence type="ECO:0000313" key="10">
    <source>
        <dbReference type="Proteomes" id="UP000799537"/>
    </source>
</evidence>
<evidence type="ECO:0000259" key="8">
    <source>
        <dbReference type="Pfam" id="PF12867"/>
    </source>
</evidence>
<dbReference type="OrthoDB" id="659at2759"/>
<keyword evidence="10" id="KW-1185">Reference proteome</keyword>
<dbReference type="InterPro" id="IPR017805">
    <property type="entry name" value="SAM_MeTrfase_EasF-type_put"/>
</dbReference>
<dbReference type="Pfam" id="PF12867">
    <property type="entry name" value="DinB_2"/>
    <property type="match status" value="1"/>
</dbReference>
<dbReference type="GO" id="GO:0008168">
    <property type="term" value="F:methyltransferase activity"/>
    <property type="evidence" value="ECO:0007669"/>
    <property type="project" value="UniProtKB-KW"/>
</dbReference>
<dbReference type="PANTHER" id="PTHR43397:SF1">
    <property type="entry name" value="ERGOTHIONEINE BIOSYNTHESIS PROTEIN 1"/>
    <property type="match status" value="1"/>
</dbReference>
<dbReference type="NCBIfam" id="TIGR03439">
    <property type="entry name" value="methyl_EasF"/>
    <property type="match status" value="1"/>
</dbReference>
<keyword evidence="1" id="KW-0489">Methyltransferase</keyword>
<dbReference type="InterPro" id="IPR005532">
    <property type="entry name" value="SUMF_dom"/>
</dbReference>
<dbReference type="EMBL" id="ML993598">
    <property type="protein sequence ID" value="KAF2166085.1"/>
    <property type="molecule type" value="Genomic_DNA"/>
</dbReference>
<dbReference type="GeneID" id="54570460"/>
<dbReference type="InterPro" id="IPR016187">
    <property type="entry name" value="CTDL_fold"/>
</dbReference>
<evidence type="ECO:0000313" key="9">
    <source>
        <dbReference type="EMBL" id="KAF2166085.1"/>
    </source>
</evidence>
<dbReference type="RefSeq" id="XP_033666974.1">
    <property type="nucleotide sequence ID" value="XM_033817188.1"/>
</dbReference>
<dbReference type="InterPro" id="IPR019257">
    <property type="entry name" value="MeTrfase_dom"/>
</dbReference>
<dbReference type="Gene3D" id="3.90.1580.10">
    <property type="entry name" value="paralog of FGE (formylglycine-generating enzyme)"/>
    <property type="match status" value="1"/>
</dbReference>
<sequence length="843" mass="94703">MGSIPELDTASQSAVPGIIDVRSDTAGIELTQLIHAGLKPQNGGEKTLPTLLLYDNKGLKLFEQITYLEQYYLTGQEISALERYAERIAERIPSGAMVVELGSGNLRKVKLLLDALDRAGKAVSYYALDLMQSELERTLADVPAGTFKHIKCFGLWGTYDDGLEWLKSAENATKPKTILSLGSSIGNFTRQEAPDFIAQFADILQPNDSFVIGLDACQDPEKVYHAYNDRDGVTHQFTMNGLDHANRLLGREVFRPDDWEAIGEYDKDGERHRAFVVPRRDLQIEGVSLKQGEKVRIEESYKYNRKQADQLWAQANVIEIANWTNETGTYGLHMLLKPLAMIPTKPEQYAAHPVPSLKEWDGLWAIWDKVTRQMIPDEELFDKPIKLRNACIFYLGHIPTFFDIKLVEATGMKPTEPSYFYNIFERGIDPDVDNPEQCHAHSEIPDTWPELETILKFQDAVRQRVKDLYKSGQAYSDNWTGRALWLGFEHEVMHLETLLYMLIQSDKTRAPEGTLKPDFEQLAARAKNEAVPNQWFDIPEQTIKIGLDDPDTPEGPVRHFGWDVEKPSHTVKVPAFKAQARPITIGEYARYLINTKKTDIPASWTVDTEHRPDSANAQSNGDADIQDFISGKAVRTLYGPVPLKYALDWPVSASYDELHGCAVYMGGRIPTMEEARSIYEHVEGIKKREAAQAHAQTIPAVNGHLVNDGVEETPPSKPAINGSPSTAAGPDPNELYVDLEGANVGFVHWSPVPVTQNGNKLAGQGEMGGLWEWTSSVLEQRDGFEPMKLYPAYSADFYDNKHNVVLGGSWATHPRFAGRKSVVNWYQRNYPYVWAGARLVKDA</sequence>
<dbReference type="Pfam" id="PF03781">
    <property type="entry name" value="FGE-sulfatase"/>
    <property type="match status" value="2"/>
</dbReference>
<feature type="domain" description="Sulfatase-modifying factor enzyme-like" evidence="6">
    <location>
        <begin position="559"/>
        <end position="674"/>
    </location>
</feature>
<feature type="domain" description="DinB-like" evidence="8">
    <location>
        <begin position="364"/>
        <end position="497"/>
    </location>
</feature>
<dbReference type="InterPro" id="IPR024775">
    <property type="entry name" value="DinB-like"/>
</dbReference>
<dbReference type="SUPFAM" id="SSF56436">
    <property type="entry name" value="C-type lectin-like"/>
    <property type="match status" value="1"/>
</dbReference>
<evidence type="ECO:0000256" key="1">
    <source>
        <dbReference type="ARBA" id="ARBA00022603"/>
    </source>
</evidence>
<dbReference type="GO" id="GO:0032259">
    <property type="term" value="P:methylation"/>
    <property type="evidence" value="ECO:0007669"/>
    <property type="project" value="UniProtKB-KW"/>
</dbReference>
<comment type="pathway">
    <text evidence="5">Amino-acid biosynthesis; ergothioneine biosynthesis.</text>
</comment>
<feature type="domain" description="Histidine-specific methyltransferase SAM-dependent" evidence="7">
    <location>
        <begin position="32"/>
        <end position="335"/>
    </location>
</feature>
<evidence type="ECO:0000259" key="7">
    <source>
        <dbReference type="Pfam" id="PF10017"/>
    </source>
</evidence>
<reference evidence="9" key="1">
    <citation type="journal article" date="2020" name="Stud. Mycol.">
        <title>101 Dothideomycetes genomes: a test case for predicting lifestyles and emergence of pathogens.</title>
        <authorList>
            <person name="Haridas S."/>
            <person name="Albert R."/>
            <person name="Binder M."/>
            <person name="Bloem J."/>
            <person name="Labutti K."/>
            <person name="Salamov A."/>
            <person name="Andreopoulos B."/>
            <person name="Baker S."/>
            <person name="Barry K."/>
            <person name="Bills G."/>
            <person name="Bluhm B."/>
            <person name="Cannon C."/>
            <person name="Castanera R."/>
            <person name="Culley D."/>
            <person name="Daum C."/>
            <person name="Ezra D."/>
            <person name="Gonzalez J."/>
            <person name="Henrissat B."/>
            <person name="Kuo A."/>
            <person name="Liang C."/>
            <person name="Lipzen A."/>
            <person name="Lutzoni F."/>
            <person name="Magnuson J."/>
            <person name="Mondo S."/>
            <person name="Nolan M."/>
            <person name="Ohm R."/>
            <person name="Pangilinan J."/>
            <person name="Park H.-J."/>
            <person name="Ramirez L."/>
            <person name="Alfaro M."/>
            <person name="Sun H."/>
            <person name="Tritt A."/>
            <person name="Yoshinaga Y."/>
            <person name="Zwiers L.-H."/>
            <person name="Turgeon B."/>
            <person name="Goodwin S."/>
            <person name="Spatafora J."/>
            <person name="Crous P."/>
            <person name="Grigoriev I."/>
        </authorList>
    </citation>
    <scope>NUCLEOTIDE SEQUENCE</scope>
    <source>
        <strain evidence="9">ATCC 36951</strain>
    </source>
</reference>
<proteinExistence type="predicted"/>